<proteinExistence type="predicted"/>
<dbReference type="InParanoid" id="A0A1E7FY41"/>
<evidence type="ECO:0000256" key="1">
    <source>
        <dbReference type="SAM" id="MobiDB-lite"/>
    </source>
</evidence>
<feature type="compositionally biased region" description="Polar residues" evidence="1">
    <location>
        <begin position="77"/>
        <end position="92"/>
    </location>
</feature>
<keyword evidence="3" id="KW-1185">Reference proteome</keyword>
<dbReference type="Proteomes" id="UP000095751">
    <property type="component" value="Unassembled WGS sequence"/>
</dbReference>
<name>A0A1E7FY41_9STRA</name>
<protein>
    <submittedName>
        <fullName evidence="2">Uncharacterized protein</fullName>
    </submittedName>
</protein>
<dbReference type="AlphaFoldDB" id="A0A1E7FY41"/>
<accession>A0A1E7FY41</accession>
<dbReference type="KEGG" id="fcy:FRACYDRAFT_233238"/>
<dbReference type="EMBL" id="KV784353">
    <property type="protein sequence ID" value="OEU23072.1"/>
    <property type="molecule type" value="Genomic_DNA"/>
</dbReference>
<organism evidence="2 3">
    <name type="scientific">Fragilariopsis cylindrus CCMP1102</name>
    <dbReference type="NCBI Taxonomy" id="635003"/>
    <lineage>
        <taxon>Eukaryota</taxon>
        <taxon>Sar</taxon>
        <taxon>Stramenopiles</taxon>
        <taxon>Ochrophyta</taxon>
        <taxon>Bacillariophyta</taxon>
        <taxon>Bacillariophyceae</taxon>
        <taxon>Bacillariophycidae</taxon>
        <taxon>Bacillariales</taxon>
        <taxon>Bacillariaceae</taxon>
        <taxon>Fragilariopsis</taxon>
    </lineage>
</organism>
<gene>
    <name evidence="2" type="ORF">FRACYDRAFT_233238</name>
</gene>
<feature type="region of interest" description="Disordered" evidence="1">
    <location>
        <begin position="77"/>
        <end position="107"/>
    </location>
</feature>
<reference evidence="2 3" key="1">
    <citation type="submission" date="2016-09" db="EMBL/GenBank/DDBJ databases">
        <title>Extensive genetic diversity and differential bi-allelic expression allows diatom success in the polar Southern Ocean.</title>
        <authorList>
            <consortium name="DOE Joint Genome Institute"/>
            <person name="Mock T."/>
            <person name="Otillar R.P."/>
            <person name="Strauss J."/>
            <person name="Dupont C."/>
            <person name="Frickenhaus S."/>
            <person name="Maumus F."/>
            <person name="Mcmullan M."/>
            <person name="Sanges R."/>
            <person name="Schmutz J."/>
            <person name="Toseland A."/>
            <person name="Valas R."/>
            <person name="Veluchamy A."/>
            <person name="Ward B.J."/>
            <person name="Allen A."/>
            <person name="Barry K."/>
            <person name="Falciatore A."/>
            <person name="Ferrante M."/>
            <person name="Fortunato A.E."/>
            <person name="Gloeckner G."/>
            <person name="Gruber A."/>
            <person name="Hipkin R."/>
            <person name="Janech M."/>
            <person name="Kroth P."/>
            <person name="Leese F."/>
            <person name="Lindquist E."/>
            <person name="Lyon B.R."/>
            <person name="Martin J."/>
            <person name="Mayer C."/>
            <person name="Parker M."/>
            <person name="Quesneville H."/>
            <person name="Raymond J."/>
            <person name="Uhlig C."/>
            <person name="Valentin K.U."/>
            <person name="Worden A.Z."/>
            <person name="Armbrust E.V."/>
            <person name="Bowler C."/>
            <person name="Green B."/>
            <person name="Moulton V."/>
            <person name="Van Oosterhout C."/>
            <person name="Grigoriev I."/>
        </authorList>
    </citation>
    <scope>NUCLEOTIDE SEQUENCE [LARGE SCALE GENOMIC DNA]</scope>
    <source>
        <strain evidence="2 3">CCMP1102</strain>
    </source>
</reference>
<evidence type="ECO:0000313" key="2">
    <source>
        <dbReference type="EMBL" id="OEU23072.1"/>
    </source>
</evidence>
<sequence>MAMNTQQQHSMQILMKSYITIGSKKKRNNSIFSSSSSSMVSSDIPLCSSYSKTGGYSSSAIEKMMTVVDLTPSAYLSKQEQQQNNSPTSSSLDDNAADDDDNDGNTARTSCVEEMTLNTETHEKFEIESRFDSVYLEDDEDYLKSLDDYGIPVVQAAAAAVDQKRRLSAAISISTMKRRLAITVGAGFSVSSSNILRESLRRLTVC</sequence>
<evidence type="ECO:0000313" key="3">
    <source>
        <dbReference type="Proteomes" id="UP000095751"/>
    </source>
</evidence>